<accession>A0A6J5LF66</accession>
<reference evidence="1" key="1">
    <citation type="submission" date="2020-04" db="EMBL/GenBank/DDBJ databases">
        <authorList>
            <person name="Chiriac C."/>
            <person name="Salcher M."/>
            <person name="Ghai R."/>
            <person name="Kavagutti S V."/>
        </authorList>
    </citation>
    <scope>NUCLEOTIDE SEQUENCE</scope>
</reference>
<name>A0A6J5LF66_9CAUD</name>
<protein>
    <submittedName>
        <fullName evidence="1">Uncharacterized protein</fullName>
    </submittedName>
</protein>
<dbReference type="EMBL" id="LR796237">
    <property type="protein sequence ID" value="CAB4130269.1"/>
    <property type="molecule type" value="Genomic_DNA"/>
</dbReference>
<organism evidence="1">
    <name type="scientific">uncultured Caudovirales phage</name>
    <dbReference type="NCBI Taxonomy" id="2100421"/>
    <lineage>
        <taxon>Viruses</taxon>
        <taxon>Duplodnaviria</taxon>
        <taxon>Heunggongvirae</taxon>
        <taxon>Uroviricota</taxon>
        <taxon>Caudoviricetes</taxon>
        <taxon>Peduoviridae</taxon>
        <taxon>Maltschvirus</taxon>
        <taxon>Maltschvirus maltsch</taxon>
    </lineage>
</organism>
<proteinExistence type="predicted"/>
<sequence length="127" mass="14632">MTAFKTWEEMSELEQAQAIWWDAFKDANGYRPRGIDTSEWTLTCFKTDIIRLGEIIALQETENAKQQAVATVKFEQRVQKIINDGAKDRDTAMRWIHEAEGSNGDDDYLCYLVGIPYGYFNNTHGVM</sequence>
<gene>
    <name evidence="1" type="ORF">UFOVP116_354</name>
</gene>
<evidence type="ECO:0000313" key="1">
    <source>
        <dbReference type="EMBL" id="CAB4130269.1"/>
    </source>
</evidence>